<accession>A0A426Y4D7</accession>
<evidence type="ECO:0000313" key="3">
    <source>
        <dbReference type="Proteomes" id="UP000287651"/>
    </source>
</evidence>
<evidence type="ECO:0000256" key="1">
    <source>
        <dbReference type="SAM" id="MobiDB-lite"/>
    </source>
</evidence>
<feature type="region of interest" description="Disordered" evidence="1">
    <location>
        <begin position="1"/>
        <end position="67"/>
    </location>
</feature>
<sequence length="89" mass="10072">MTPPAGPRPQRRSPYHSSGGIGPLTAQHQRSGQVQFDLGYSHEGFQRSEKMRTEIDTTERGAKEANRKTRNLRLCWSSLSPFSFRPNEA</sequence>
<organism evidence="2 3">
    <name type="scientific">Ensete ventricosum</name>
    <name type="common">Abyssinian banana</name>
    <name type="synonym">Musa ensete</name>
    <dbReference type="NCBI Taxonomy" id="4639"/>
    <lineage>
        <taxon>Eukaryota</taxon>
        <taxon>Viridiplantae</taxon>
        <taxon>Streptophyta</taxon>
        <taxon>Embryophyta</taxon>
        <taxon>Tracheophyta</taxon>
        <taxon>Spermatophyta</taxon>
        <taxon>Magnoliopsida</taxon>
        <taxon>Liliopsida</taxon>
        <taxon>Zingiberales</taxon>
        <taxon>Musaceae</taxon>
        <taxon>Ensete</taxon>
    </lineage>
</organism>
<gene>
    <name evidence="2" type="ORF">B296_00037713</name>
</gene>
<name>A0A426Y4D7_ENSVE</name>
<dbReference type="EMBL" id="AMZH03015052">
    <property type="protein sequence ID" value="RRT46639.1"/>
    <property type="molecule type" value="Genomic_DNA"/>
</dbReference>
<reference evidence="2 3" key="1">
    <citation type="journal article" date="2014" name="Agronomy (Basel)">
        <title>A Draft Genome Sequence for Ensete ventricosum, the Drought-Tolerant Tree Against Hunger.</title>
        <authorList>
            <person name="Harrison J."/>
            <person name="Moore K.A."/>
            <person name="Paszkiewicz K."/>
            <person name="Jones T."/>
            <person name="Grant M."/>
            <person name="Ambacheew D."/>
            <person name="Muzemil S."/>
            <person name="Studholme D.J."/>
        </authorList>
    </citation>
    <scope>NUCLEOTIDE SEQUENCE [LARGE SCALE GENOMIC DNA]</scope>
</reference>
<feature type="compositionally biased region" description="Basic and acidic residues" evidence="1">
    <location>
        <begin position="44"/>
        <end position="67"/>
    </location>
</feature>
<dbReference type="Proteomes" id="UP000287651">
    <property type="component" value="Unassembled WGS sequence"/>
</dbReference>
<protein>
    <submittedName>
        <fullName evidence="2">Uncharacterized protein</fullName>
    </submittedName>
</protein>
<proteinExistence type="predicted"/>
<evidence type="ECO:0000313" key="2">
    <source>
        <dbReference type="EMBL" id="RRT46639.1"/>
    </source>
</evidence>
<comment type="caution">
    <text evidence="2">The sequence shown here is derived from an EMBL/GenBank/DDBJ whole genome shotgun (WGS) entry which is preliminary data.</text>
</comment>
<dbReference type="AlphaFoldDB" id="A0A426Y4D7"/>